<evidence type="ECO:0000313" key="2">
    <source>
        <dbReference type="Proteomes" id="UP001596379"/>
    </source>
</evidence>
<sequence length="74" mass="8521">MKEAAQNSAEAAFKRVFLSKYGLLFISAASVKRASFSHCPLRVKHRRKRRKKKAAHPLIKPARGYEILYMNAYI</sequence>
<reference evidence="2" key="1">
    <citation type="journal article" date="2019" name="Int. J. Syst. Evol. Microbiol.">
        <title>The Global Catalogue of Microorganisms (GCM) 10K type strain sequencing project: providing services to taxonomists for standard genome sequencing and annotation.</title>
        <authorList>
            <consortium name="The Broad Institute Genomics Platform"/>
            <consortium name="The Broad Institute Genome Sequencing Center for Infectious Disease"/>
            <person name="Wu L."/>
            <person name="Ma J."/>
        </authorList>
    </citation>
    <scope>NUCLEOTIDE SEQUENCE [LARGE SCALE GENOMIC DNA]</scope>
    <source>
        <strain evidence="2">CCUG 36956</strain>
    </source>
</reference>
<protein>
    <submittedName>
        <fullName evidence="1">Uncharacterized protein</fullName>
    </submittedName>
</protein>
<name>A0ABW2J4Q0_9BURK</name>
<proteinExistence type="predicted"/>
<comment type="caution">
    <text evidence="1">The sequence shown here is derived from an EMBL/GenBank/DDBJ whole genome shotgun (WGS) entry which is preliminary data.</text>
</comment>
<keyword evidence="2" id="KW-1185">Reference proteome</keyword>
<dbReference type="EMBL" id="JBHTCC010000001">
    <property type="protein sequence ID" value="MFC7298093.1"/>
    <property type="molecule type" value="Genomic_DNA"/>
</dbReference>
<accession>A0ABW2J4Q0</accession>
<organism evidence="1 2">
    <name type="scientific">Herminiimonas aquatilis</name>
    <dbReference type="NCBI Taxonomy" id="345342"/>
    <lineage>
        <taxon>Bacteria</taxon>
        <taxon>Pseudomonadati</taxon>
        <taxon>Pseudomonadota</taxon>
        <taxon>Betaproteobacteria</taxon>
        <taxon>Burkholderiales</taxon>
        <taxon>Oxalobacteraceae</taxon>
        <taxon>Herminiimonas</taxon>
    </lineage>
</organism>
<dbReference type="Proteomes" id="UP001596379">
    <property type="component" value="Unassembled WGS sequence"/>
</dbReference>
<dbReference type="RefSeq" id="WP_382233215.1">
    <property type="nucleotide sequence ID" value="NZ_JBHTCC010000001.1"/>
</dbReference>
<gene>
    <name evidence="1" type="ORF">ACFQO0_06560</name>
</gene>
<evidence type="ECO:0000313" key="1">
    <source>
        <dbReference type="EMBL" id="MFC7298093.1"/>
    </source>
</evidence>